<dbReference type="InterPro" id="IPR015590">
    <property type="entry name" value="Aldehyde_DH_dom"/>
</dbReference>
<evidence type="ECO:0000313" key="6">
    <source>
        <dbReference type="EMBL" id="KAK3258109.1"/>
    </source>
</evidence>
<comment type="caution">
    <text evidence="6">The sequence shown here is derived from an EMBL/GenBank/DDBJ whole genome shotgun (WGS) entry which is preliminary data.</text>
</comment>
<dbReference type="PROSITE" id="PS00687">
    <property type="entry name" value="ALDEHYDE_DEHYDR_GLU"/>
    <property type="match status" value="1"/>
</dbReference>
<dbReference type="SUPFAM" id="SSF53720">
    <property type="entry name" value="ALDH-like"/>
    <property type="match status" value="1"/>
</dbReference>
<keyword evidence="2 4" id="KW-0560">Oxidoreductase</keyword>
<dbReference type="PANTHER" id="PTHR11699">
    <property type="entry name" value="ALDEHYDE DEHYDROGENASE-RELATED"/>
    <property type="match status" value="1"/>
</dbReference>
<dbReference type="Proteomes" id="UP001190700">
    <property type="component" value="Unassembled WGS sequence"/>
</dbReference>
<proteinExistence type="inferred from homology"/>
<dbReference type="GO" id="GO:0016620">
    <property type="term" value="F:oxidoreductase activity, acting on the aldehyde or oxo group of donors, NAD or NADP as acceptor"/>
    <property type="evidence" value="ECO:0007669"/>
    <property type="project" value="InterPro"/>
</dbReference>
<evidence type="ECO:0000259" key="5">
    <source>
        <dbReference type="Pfam" id="PF00171"/>
    </source>
</evidence>
<sequence>DSEWGDGAEAGAQGGGATGAALAGSTGLGGVFFTGSNPTGRAIAASAAPNMCKLQLELGGKDAVYVRADMDPAKAAAATADGAFFNNGQVPAARFSAHAVADPRLGTRAYTPPRLLERGLCVP</sequence>
<dbReference type="AlphaFoldDB" id="A0AAE0KRT8"/>
<keyword evidence="7" id="KW-1185">Reference proteome</keyword>
<feature type="non-terminal residue" evidence="6">
    <location>
        <position position="1"/>
    </location>
</feature>
<name>A0AAE0KRT8_9CHLO</name>
<protein>
    <recommendedName>
        <fullName evidence="5">Aldehyde dehydrogenase domain-containing protein</fullName>
    </recommendedName>
</protein>
<reference evidence="6 7" key="1">
    <citation type="journal article" date="2015" name="Genome Biol. Evol.">
        <title>Comparative Genomics of a Bacterivorous Green Alga Reveals Evolutionary Causalities and Consequences of Phago-Mixotrophic Mode of Nutrition.</title>
        <authorList>
            <person name="Burns J.A."/>
            <person name="Paasch A."/>
            <person name="Narechania A."/>
            <person name="Kim E."/>
        </authorList>
    </citation>
    <scope>NUCLEOTIDE SEQUENCE [LARGE SCALE GENOMIC DNA]</scope>
    <source>
        <strain evidence="6 7">PLY_AMNH</strain>
    </source>
</reference>
<comment type="similarity">
    <text evidence="1 4">Belongs to the aldehyde dehydrogenase family.</text>
</comment>
<dbReference type="Pfam" id="PF00171">
    <property type="entry name" value="Aldedh"/>
    <property type="match status" value="1"/>
</dbReference>
<evidence type="ECO:0000256" key="2">
    <source>
        <dbReference type="ARBA" id="ARBA00023002"/>
    </source>
</evidence>
<dbReference type="InterPro" id="IPR016162">
    <property type="entry name" value="Ald_DH_N"/>
</dbReference>
<gene>
    <name evidence="6" type="ORF">CYMTET_32832</name>
</gene>
<dbReference type="EMBL" id="LGRX02019821">
    <property type="protein sequence ID" value="KAK3258109.1"/>
    <property type="molecule type" value="Genomic_DNA"/>
</dbReference>
<dbReference type="InterPro" id="IPR016163">
    <property type="entry name" value="Ald_DH_C"/>
</dbReference>
<dbReference type="InterPro" id="IPR029510">
    <property type="entry name" value="Ald_DH_CS_GLU"/>
</dbReference>
<organism evidence="6 7">
    <name type="scientific">Cymbomonas tetramitiformis</name>
    <dbReference type="NCBI Taxonomy" id="36881"/>
    <lineage>
        <taxon>Eukaryota</taxon>
        <taxon>Viridiplantae</taxon>
        <taxon>Chlorophyta</taxon>
        <taxon>Pyramimonadophyceae</taxon>
        <taxon>Pyramimonadales</taxon>
        <taxon>Pyramimonadaceae</taxon>
        <taxon>Cymbomonas</taxon>
    </lineage>
</organism>
<dbReference type="InterPro" id="IPR016161">
    <property type="entry name" value="Ald_DH/histidinol_DH"/>
</dbReference>
<feature type="domain" description="Aldehyde dehydrogenase" evidence="5">
    <location>
        <begin position="15"/>
        <end position="90"/>
    </location>
</feature>
<evidence type="ECO:0000256" key="1">
    <source>
        <dbReference type="ARBA" id="ARBA00009986"/>
    </source>
</evidence>
<dbReference type="Gene3D" id="3.40.605.10">
    <property type="entry name" value="Aldehyde Dehydrogenase, Chain A, domain 1"/>
    <property type="match status" value="1"/>
</dbReference>
<feature type="active site" evidence="3">
    <location>
        <position position="57"/>
    </location>
</feature>
<dbReference type="Gene3D" id="3.40.309.10">
    <property type="entry name" value="Aldehyde Dehydrogenase, Chain A, domain 2"/>
    <property type="match status" value="1"/>
</dbReference>
<evidence type="ECO:0000256" key="3">
    <source>
        <dbReference type="PROSITE-ProRule" id="PRU10007"/>
    </source>
</evidence>
<evidence type="ECO:0000256" key="4">
    <source>
        <dbReference type="RuleBase" id="RU003345"/>
    </source>
</evidence>
<evidence type="ECO:0000313" key="7">
    <source>
        <dbReference type="Proteomes" id="UP001190700"/>
    </source>
</evidence>
<accession>A0AAE0KRT8</accession>